<gene>
    <name evidence="2 4" type="primary">rsgA</name>
    <name evidence="4" type="ORF">F3S47_18360</name>
</gene>
<dbReference type="EMBL" id="VYQE01000007">
    <property type="protein sequence ID" value="KAA9005265.1"/>
    <property type="molecule type" value="Genomic_DNA"/>
</dbReference>
<keyword evidence="2" id="KW-0963">Cytoplasm</keyword>
<keyword evidence="2" id="KW-0378">Hydrolase</keyword>
<comment type="similarity">
    <text evidence="2">Belongs to the TRAFAC class YlqF/YawG GTPase family. RsgA subfamily.</text>
</comment>
<keyword evidence="2" id="KW-0699">rRNA-binding</keyword>
<keyword evidence="2" id="KW-0547">Nucleotide-binding</keyword>
<feature type="binding site" evidence="2">
    <location>
        <position position="284"/>
    </location>
    <ligand>
        <name>Zn(2+)</name>
        <dbReference type="ChEBI" id="CHEBI:29105"/>
    </ligand>
</feature>
<dbReference type="GO" id="GO:0019843">
    <property type="term" value="F:rRNA binding"/>
    <property type="evidence" value="ECO:0007669"/>
    <property type="project" value="UniProtKB-KW"/>
</dbReference>
<dbReference type="RefSeq" id="WP_150446771.1">
    <property type="nucleotide sequence ID" value="NZ_VYQE01000007.1"/>
</dbReference>
<evidence type="ECO:0000259" key="3">
    <source>
        <dbReference type="PROSITE" id="PS50936"/>
    </source>
</evidence>
<comment type="subunit">
    <text evidence="2">Monomer. Associates with 30S ribosomal subunit, binds 16S rRNA.</text>
</comment>
<dbReference type="Pfam" id="PF03193">
    <property type="entry name" value="RsgA_GTPase"/>
    <property type="match status" value="1"/>
</dbReference>
<dbReference type="Gene3D" id="1.10.40.50">
    <property type="entry name" value="Probable gtpase engc, domain 3"/>
    <property type="match status" value="1"/>
</dbReference>
<name>A0A5J5GAX8_9RHOB</name>
<dbReference type="CDD" id="cd01854">
    <property type="entry name" value="YjeQ_EngC"/>
    <property type="match status" value="1"/>
</dbReference>
<dbReference type="HAMAP" id="MF_01820">
    <property type="entry name" value="GTPase_RsgA"/>
    <property type="match status" value="1"/>
</dbReference>
<feature type="binding site" evidence="2">
    <location>
        <position position="271"/>
    </location>
    <ligand>
        <name>Zn(2+)</name>
        <dbReference type="ChEBI" id="CHEBI:29105"/>
    </ligand>
</feature>
<dbReference type="NCBIfam" id="TIGR00157">
    <property type="entry name" value="ribosome small subunit-dependent GTPase A"/>
    <property type="match status" value="1"/>
</dbReference>
<dbReference type="AlphaFoldDB" id="A0A5J5GAX8"/>
<reference evidence="4 5" key="1">
    <citation type="submission" date="2019-09" db="EMBL/GenBank/DDBJ databases">
        <authorList>
            <person name="Park J.-S."/>
            <person name="Choi H.-J."/>
        </authorList>
    </citation>
    <scope>NUCLEOTIDE SEQUENCE [LARGE SCALE GENOMIC DNA]</scope>
    <source>
        <strain evidence="4 5">176SS1-4</strain>
    </source>
</reference>
<feature type="binding site" evidence="2">
    <location>
        <begin position="139"/>
        <end position="142"/>
    </location>
    <ligand>
        <name>GTP</name>
        <dbReference type="ChEBI" id="CHEBI:37565"/>
    </ligand>
</feature>
<keyword evidence="2" id="KW-0342">GTP-binding</keyword>
<feature type="domain" description="EngC GTPase" evidence="3">
    <location>
        <begin position="100"/>
        <end position="246"/>
    </location>
</feature>
<protein>
    <recommendedName>
        <fullName evidence="2">Small ribosomal subunit biogenesis GTPase RsgA</fullName>
        <ecNumber evidence="2">3.6.1.-</ecNumber>
    </recommendedName>
</protein>
<proteinExistence type="inferred from homology"/>
<feature type="binding site" evidence="2">
    <location>
        <position position="278"/>
    </location>
    <ligand>
        <name>Zn(2+)</name>
        <dbReference type="ChEBI" id="CHEBI:29105"/>
    </ligand>
</feature>
<evidence type="ECO:0000256" key="2">
    <source>
        <dbReference type="HAMAP-Rule" id="MF_01820"/>
    </source>
</evidence>
<dbReference type="PANTHER" id="PTHR32120">
    <property type="entry name" value="SMALL RIBOSOMAL SUBUNIT BIOGENESIS GTPASE RSGA"/>
    <property type="match status" value="1"/>
</dbReference>
<dbReference type="Proteomes" id="UP000326554">
    <property type="component" value="Unassembled WGS sequence"/>
</dbReference>
<dbReference type="SUPFAM" id="SSF52540">
    <property type="entry name" value="P-loop containing nucleoside triphosphate hydrolases"/>
    <property type="match status" value="1"/>
</dbReference>
<dbReference type="GO" id="GO:0005525">
    <property type="term" value="F:GTP binding"/>
    <property type="evidence" value="ECO:0007669"/>
    <property type="project" value="UniProtKB-UniRule"/>
</dbReference>
<keyword evidence="2" id="KW-0479">Metal-binding</keyword>
<dbReference type="InterPro" id="IPR004881">
    <property type="entry name" value="Ribosome_biogen_GTPase_RsgA"/>
</dbReference>
<keyword evidence="5" id="KW-1185">Reference proteome</keyword>
<keyword evidence="1 2" id="KW-0690">Ribosome biogenesis</keyword>
<keyword evidence="2" id="KW-0862">Zinc</keyword>
<dbReference type="GO" id="GO:0042274">
    <property type="term" value="P:ribosomal small subunit biogenesis"/>
    <property type="evidence" value="ECO:0007669"/>
    <property type="project" value="UniProtKB-UniRule"/>
</dbReference>
<dbReference type="PROSITE" id="PS50936">
    <property type="entry name" value="ENGC_GTPASE"/>
    <property type="match status" value="1"/>
</dbReference>
<dbReference type="PANTHER" id="PTHR32120:SF10">
    <property type="entry name" value="SMALL RIBOSOMAL SUBUNIT BIOGENESIS GTPASE RSGA"/>
    <property type="match status" value="1"/>
</dbReference>
<evidence type="ECO:0000313" key="4">
    <source>
        <dbReference type="EMBL" id="KAA9005265.1"/>
    </source>
</evidence>
<evidence type="ECO:0000313" key="5">
    <source>
        <dbReference type="Proteomes" id="UP000326554"/>
    </source>
</evidence>
<dbReference type="InterPro" id="IPR027417">
    <property type="entry name" value="P-loop_NTPase"/>
</dbReference>
<dbReference type="EC" id="3.6.1.-" evidence="2"/>
<feature type="binding site" evidence="2">
    <location>
        <begin position="191"/>
        <end position="199"/>
    </location>
    <ligand>
        <name>GTP</name>
        <dbReference type="ChEBI" id="CHEBI:37565"/>
    </ligand>
</feature>
<feature type="binding site" evidence="2">
    <location>
        <position position="276"/>
    </location>
    <ligand>
        <name>Zn(2+)</name>
        <dbReference type="ChEBI" id="CHEBI:29105"/>
    </ligand>
</feature>
<dbReference type="GO" id="GO:0005737">
    <property type="term" value="C:cytoplasm"/>
    <property type="evidence" value="ECO:0007669"/>
    <property type="project" value="UniProtKB-SubCell"/>
</dbReference>
<evidence type="ECO:0000256" key="1">
    <source>
        <dbReference type="ARBA" id="ARBA00022517"/>
    </source>
</evidence>
<dbReference type="GO" id="GO:0046872">
    <property type="term" value="F:metal ion binding"/>
    <property type="evidence" value="ECO:0007669"/>
    <property type="project" value="UniProtKB-KW"/>
</dbReference>
<comment type="cofactor">
    <cofactor evidence="2">
        <name>Zn(2+)</name>
        <dbReference type="ChEBI" id="CHEBI:29105"/>
    </cofactor>
    <text evidence="2">Binds 1 zinc ion per subunit.</text>
</comment>
<accession>A0A5J5GAX8</accession>
<comment type="function">
    <text evidence="2">One of several proteins that assist in the late maturation steps of the functional core of the 30S ribosomal subunit. Helps release RbfA from mature subunits. May play a role in the assembly of ribosomal proteins into the subunit. Circularly permuted GTPase that catalyzes slow GTP hydrolysis, GTPase activity is stimulated by the 30S ribosomal subunit.</text>
</comment>
<dbReference type="Gene3D" id="3.40.50.300">
    <property type="entry name" value="P-loop containing nucleotide triphosphate hydrolases"/>
    <property type="match status" value="1"/>
</dbReference>
<dbReference type="InterPro" id="IPR010914">
    <property type="entry name" value="RsgA_GTPase_dom"/>
</dbReference>
<sequence>MTHPTLADLGWREAFARQCDPADPPPARLARVDRDRVTALTPDGPLTLTCPPGLSTRELAVGDWVLHDPASQRIAHRLEPQTRILRRAAGREGRAQLIAANVDTLAIVSSCNADFNEARLERYLAVAAAADCLPLILLTKADLAEDPAAYRRRAARLSPLAVVETLDARDPGELGRLAGWCGPGQTLALVGSSGTGKTTITNGLTGTEAETRGIREDDAKGRHTTTARHLLRAQAGGWILDTPGMRELGLAEASEGIETVFSDLTELEAQCRFSDCRHETEPGCAVRAALEEGRLDPDRLARWEKLRREERHNSETIAEARARHKGFARVVKAAKARARNKGGLD</sequence>
<comment type="caution">
    <text evidence="4">The sequence shown here is derived from an EMBL/GenBank/DDBJ whole genome shotgun (WGS) entry which is preliminary data.</text>
</comment>
<keyword evidence="2" id="KW-0694">RNA-binding</keyword>
<comment type="subcellular location">
    <subcellularLocation>
        <location evidence="2">Cytoplasm</location>
    </subcellularLocation>
</comment>
<dbReference type="GO" id="GO:0003924">
    <property type="term" value="F:GTPase activity"/>
    <property type="evidence" value="ECO:0007669"/>
    <property type="project" value="UniProtKB-UniRule"/>
</dbReference>
<organism evidence="4 5">
    <name type="scientific">Histidinibacterium aquaticum</name>
    <dbReference type="NCBI Taxonomy" id="2613962"/>
    <lineage>
        <taxon>Bacteria</taxon>
        <taxon>Pseudomonadati</taxon>
        <taxon>Pseudomonadota</taxon>
        <taxon>Alphaproteobacteria</taxon>
        <taxon>Rhodobacterales</taxon>
        <taxon>Paracoccaceae</taxon>
        <taxon>Histidinibacterium</taxon>
    </lineage>
</organism>